<keyword evidence="2" id="KW-1133">Transmembrane helix</keyword>
<dbReference type="AlphaFoldDB" id="A0AAE9AA48"/>
<dbReference type="OMA" id="HKKRVIQ"/>
<dbReference type="EMBL" id="CP090895">
    <property type="protein sequence ID" value="ULT92510.1"/>
    <property type="molecule type" value="Genomic_DNA"/>
</dbReference>
<proteinExistence type="predicted"/>
<evidence type="ECO:0000256" key="1">
    <source>
        <dbReference type="SAM" id="MobiDB-lite"/>
    </source>
</evidence>
<protein>
    <submittedName>
        <fullName evidence="3">Uncharacterized protein</fullName>
    </submittedName>
</protein>
<feature type="region of interest" description="Disordered" evidence="1">
    <location>
        <begin position="200"/>
        <end position="224"/>
    </location>
</feature>
<accession>A0AAE9AA48</accession>
<dbReference type="Proteomes" id="UP000827892">
    <property type="component" value="Chromosome V"/>
</dbReference>
<keyword evidence="2" id="KW-0472">Membrane</keyword>
<reference evidence="3 4" key="1">
    <citation type="submission" date="2022-02" db="EMBL/GenBank/DDBJ databases">
        <title>Chromosome-level reference genomes for two strains of Caenorhabditis briggsae: an improved platform for comparative genomics.</title>
        <authorList>
            <person name="Stevens L."/>
            <person name="Andersen E.C."/>
        </authorList>
    </citation>
    <scope>NUCLEOTIDE SEQUENCE [LARGE SCALE GENOMIC DNA]</scope>
    <source>
        <strain evidence="3">QX1410_ONT</strain>
        <tissue evidence="3">Whole-organism</tissue>
    </source>
</reference>
<dbReference type="KEGG" id="cbr:CBG_12931"/>
<dbReference type="RefSeq" id="XP_002638499.2">
    <property type="nucleotide sequence ID" value="XM_002638453.2"/>
</dbReference>
<sequence length="224" mass="25090">MSAETSSNYTSLLEDIQNLTVLQNSTSPEMSKNSDEIFLVTEFPFPSPADPFEDMDLFNGSDYKITAIRNGTDTVTVFEYLNISPWLMYSLCGIIVLIVLGAIIGLVCWIKKNKTRVINETTDPVLAMTFPGSGCFSCCSKSEPKSGMDQRQNSSSNLEFYGRPALPQSAYVVERPKSQESMTIATSNHAMYIDGIEDIPNREIPQGQQRALPKYRYQQYQTSE</sequence>
<evidence type="ECO:0000313" key="4">
    <source>
        <dbReference type="Proteomes" id="UP000827892"/>
    </source>
</evidence>
<gene>
    <name evidence="3" type="ORF">L3Y34_009952</name>
</gene>
<name>A0AAE9AA48_CAEBR</name>
<feature type="transmembrane region" description="Helical" evidence="2">
    <location>
        <begin position="86"/>
        <end position="110"/>
    </location>
</feature>
<keyword evidence="2" id="KW-0812">Transmembrane</keyword>
<organism evidence="3 4">
    <name type="scientific">Caenorhabditis briggsae</name>
    <dbReference type="NCBI Taxonomy" id="6238"/>
    <lineage>
        <taxon>Eukaryota</taxon>
        <taxon>Metazoa</taxon>
        <taxon>Ecdysozoa</taxon>
        <taxon>Nematoda</taxon>
        <taxon>Chromadorea</taxon>
        <taxon>Rhabditida</taxon>
        <taxon>Rhabditina</taxon>
        <taxon>Rhabditomorpha</taxon>
        <taxon>Rhabditoidea</taxon>
        <taxon>Rhabditidae</taxon>
        <taxon>Peloderinae</taxon>
        <taxon>Caenorhabditis</taxon>
    </lineage>
</organism>
<evidence type="ECO:0000256" key="2">
    <source>
        <dbReference type="SAM" id="Phobius"/>
    </source>
</evidence>
<evidence type="ECO:0000313" key="3">
    <source>
        <dbReference type="EMBL" id="ULT92510.1"/>
    </source>
</evidence>